<sequence>MKMKYDMEREWSGFAGPRFKFEIEFGTILEREARRFRDRECNLERPNDLEKGSWRERRPAECLPECRRTTLKAVWELSNPSRRFRFTAATGPTLAKEGKTPSSSVRAAGASPECGLFGGPKRGVFRVVSPTHTFIFVCVPTAAPRAE</sequence>
<comment type="caution">
    <text evidence="2">The sequence shown here is derived from an EMBL/GenBank/DDBJ whole genome shotgun (WGS) entry which is preliminary data.</text>
</comment>
<dbReference type="Proteomes" id="UP000743370">
    <property type="component" value="Unassembled WGS sequence"/>
</dbReference>
<accession>A0A8T0JMX5</accession>
<evidence type="ECO:0000256" key="1">
    <source>
        <dbReference type="SAM" id="MobiDB-lite"/>
    </source>
</evidence>
<evidence type="ECO:0000313" key="2">
    <source>
        <dbReference type="EMBL" id="KAG2376263.1"/>
    </source>
</evidence>
<reference evidence="2 3" key="1">
    <citation type="submission" date="2020-05" db="EMBL/GenBank/DDBJ databases">
        <title>Vigna angularis (adzuki bean) Var. LongXiaoDou No. 4 denovo assembly.</title>
        <authorList>
            <person name="Xiang H."/>
        </authorList>
    </citation>
    <scope>NUCLEOTIDE SEQUENCE [LARGE SCALE GENOMIC DNA]</scope>
    <source>
        <tissue evidence="2">Leaf</tissue>
    </source>
</reference>
<gene>
    <name evidence="2" type="ORF">HKW66_Vig0155830</name>
</gene>
<proteinExistence type="predicted"/>
<organism evidence="2 3">
    <name type="scientific">Phaseolus angularis</name>
    <name type="common">Azuki bean</name>
    <name type="synonym">Vigna angularis</name>
    <dbReference type="NCBI Taxonomy" id="3914"/>
    <lineage>
        <taxon>Eukaryota</taxon>
        <taxon>Viridiplantae</taxon>
        <taxon>Streptophyta</taxon>
        <taxon>Embryophyta</taxon>
        <taxon>Tracheophyta</taxon>
        <taxon>Spermatophyta</taxon>
        <taxon>Magnoliopsida</taxon>
        <taxon>eudicotyledons</taxon>
        <taxon>Gunneridae</taxon>
        <taxon>Pentapetalae</taxon>
        <taxon>rosids</taxon>
        <taxon>fabids</taxon>
        <taxon>Fabales</taxon>
        <taxon>Fabaceae</taxon>
        <taxon>Papilionoideae</taxon>
        <taxon>50 kb inversion clade</taxon>
        <taxon>NPAAA clade</taxon>
        <taxon>indigoferoid/millettioid clade</taxon>
        <taxon>Phaseoleae</taxon>
        <taxon>Vigna</taxon>
    </lineage>
</organism>
<protein>
    <submittedName>
        <fullName evidence="2">Uncharacterized protein</fullName>
    </submittedName>
</protein>
<evidence type="ECO:0000313" key="3">
    <source>
        <dbReference type="Proteomes" id="UP000743370"/>
    </source>
</evidence>
<dbReference type="AlphaFoldDB" id="A0A8T0JMX5"/>
<dbReference type="EMBL" id="JABFOF010000010">
    <property type="protein sequence ID" value="KAG2376263.1"/>
    <property type="molecule type" value="Genomic_DNA"/>
</dbReference>
<name>A0A8T0JMX5_PHAAN</name>
<feature type="region of interest" description="Disordered" evidence="1">
    <location>
        <begin position="89"/>
        <end position="110"/>
    </location>
</feature>